<dbReference type="Proteomes" id="UP000887576">
    <property type="component" value="Unplaced"/>
</dbReference>
<sequence>MLCVVIIDWLSKNYKRSNVKNEKRQMKAEHLNEGNNCWRFSNCMKKIPKLNYICEIRYVIRLLCFIIFATIFLSMIEEYSFVLEVISCDSFANSKYAFVVEYLTIGSLALFHFTELFDLPHIQLAVVHKVN</sequence>
<reference evidence="2" key="1">
    <citation type="submission" date="2022-11" db="UniProtKB">
        <authorList>
            <consortium name="WormBaseParasite"/>
        </authorList>
    </citation>
    <scope>IDENTIFICATION</scope>
</reference>
<name>A0AC34QC79_9BILA</name>
<evidence type="ECO:0000313" key="2">
    <source>
        <dbReference type="WBParaSite" id="JU765_v2.g15008.t1"/>
    </source>
</evidence>
<proteinExistence type="predicted"/>
<evidence type="ECO:0000313" key="1">
    <source>
        <dbReference type="Proteomes" id="UP000887576"/>
    </source>
</evidence>
<accession>A0AC34QC79</accession>
<dbReference type="WBParaSite" id="JU765_v2.g15008.t1">
    <property type="protein sequence ID" value="JU765_v2.g15008.t1"/>
    <property type="gene ID" value="JU765_v2.g15008"/>
</dbReference>
<protein>
    <submittedName>
        <fullName evidence="2">Uncharacterized protein</fullName>
    </submittedName>
</protein>
<organism evidence="1 2">
    <name type="scientific">Panagrolaimus sp. JU765</name>
    <dbReference type="NCBI Taxonomy" id="591449"/>
    <lineage>
        <taxon>Eukaryota</taxon>
        <taxon>Metazoa</taxon>
        <taxon>Ecdysozoa</taxon>
        <taxon>Nematoda</taxon>
        <taxon>Chromadorea</taxon>
        <taxon>Rhabditida</taxon>
        <taxon>Tylenchina</taxon>
        <taxon>Panagrolaimomorpha</taxon>
        <taxon>Panagrolaimoidea</taxon>
        <taxon>Panagrolaimidae</taxon>
        <taxon>Panagrolaimus</taxon>
    </lineage>
</organism>